<organism evidence="1 2">
    <name type="scientific">Ramularia collo-cygni</name>
    <dbReference type="NCBI Taxonomy" id="112498"/>
    <lineage>
        <taxon>Eukaryota</taxon>
        <taxon>Fungi</taxon>
        <taxon>Dikarya</taxon>
        <taxon>Ascomycota</taxon>
        <taxon>Pezizomycotina</taxon>
        <taxon>Dothideomycetes</taxon>
        <taxon>Dothideomycetidae</taxon>
        <taxon>Mycosphaerellales</taxon>
        <taxon>Mycosphaerellaceae</taxon>
        <taxon>Ramularia</taxon>
    </lineage>
</organism>
<evidence type="ECO:0000313" key="2">
    <source>
        <dbReference type="Proteomes" id="UP000225277"/>
    </source>
</evidence>
<gene>
    <name evidence="1" type="ORF">RCC_04271</name>
</gene>
<name>A0A2D3V4G2_9PEZI</name>
<dbReference type="GeneID" id="35599447"/>
<sequence>MQNVEINGDDLQVATSPCLESVTLRYEAKEEEFENYNYDALLEMIAGAAPNLRHVTLESGGEYRCTQGHTNSTDPNLQHPWGPRKPWRADIFPKPQPPSSKALKGLDIRRWMNKNDLIVLSNKTDFSLLRSLHIQAGVEELCWLTCRLSSLQTLDINLGERNGINTEELHPATKTFFLSLPPLKHLTLRGTWTSDTLEVILGRHGPTLLSLFCPVCTSPIDVELVQACCTVLEELSIPIQRTQGDFQEVAMYRALGQLPARTVTLSLRQTDPVHTRKHFSERRQLWDPVKPLHAHFSGDEIRDLLVNCAVDEDLSQSIFVQIASRREQMGLPILETLNLHPENLSPLFFRHGYPRALLLPIAHLYRSWSCVRNPRDDCATTMCAVKRGPPPGSSLPPGVTLTLGVDPVGECIKRGLDYDTLDPKVEEVLRRIWPGSSPWQDICHSLPLAGQTE</sequence>
<keyword evidence="2" id="KW-1185">Reference proteome</keyword>
<dbReference type="AlphaFoldDB" id="A0A2D3V4G2"/>
<dbReference type="Proteomes" id="UP000225277">
    <property type="component" value="Unassembled WGS sequence"/>
</dbReference>
<dbReference type="OrthoDB" id="3945550at2759"/>
<reference evidence="1 2" key="1">
    <citation type="submission" date="2016-03" db="EMBL/GenBank/DDBJ databases">
        <authorList>
            <person name="Ploux O."/>
        </authorList>
    </citation>
    <scope>NUCLEOTIDE SEQUENCE [LARGE SCALE GENOMIC DNA]</scope>
    <source>
        <strain evidence="1 2">URUG2</strain>
    </source>
</reference>
<protein>
    <submittedName>
        <fullName evidence="1">Uncharacterized protein</fullName>
    </submittedName>
</protein>
<accession>A0A2D3V4G2</accession>
<proteinExistence type="predicted"/>
<dbReference type="EMBL" id="FJUY01000005">
    <property type="protein sequence ID" value="CZT18426.1"/>
    <property type="molecule type" value="Genomic_DNA"/>
</dbReference>
<dbReference type="SUPFAM" id="SSF52047">
    <property type="entry name" value="RNI-like"/>
    <property type="match status" value="1"/>
</dbReference>
<dbReference type="STRING" id="112498.A0A2D3V4G2"/>
<dbReference type="Gene3D" id="3.80.10.10">
    <property type="entry name" value="Ribonuclease Inhibitor"/>
    <property type="match status" value="1"/>
</dbReference>
<evidence type="ECO:0000313" key="1">
    <source>
        <dbReference type="EMBL" id="CZT18426.1"/>
    </source>
</evidence>
<dbReference type="RefSeq" id="XP_023625316.1">
    <property type="nucleotide sequence ID" value="XM_023769548.1"/>
</dbReference>
<dbReference type="InterPro" id="IPR032675">
    <property type="entry name" value="LRR_dom_sf"/>
</dbReference>